<dbReference type="Proteomes" id="UP000017651">
    <property type="component" value="Segment"/>
</dbReference>
<keyword evidence="3" id="KW-1185">Reference proteome</keyword>
<organism evidence="2 3">
    <name type="scientific">Clavibacter phage CN1A</name>
    <dbReference type="NCBI Taxonomy" id="1406793"/>
    <lineage>
        <taxon>Viruses</taxon>
        <taxon>Duplodnaviria</taxon>
        <taxon>Heunggongvirae</taxon>
        <taxon>Uroviricota</taxon>
        <taxon>Caudoviricetes</taxon>
        <taxon>Cinunavirus</taxon>
        <taxon>Cinunavirus CN1A</taxon>
    </lineage>
</organism>
<keyword evidence="1" id="KW-1133">Transmembrane helix</keyword>
<reference evidence="2 3" key="1">
    <citation type="journal article" date="2013" name="Genome Announc.">
        <title>Complete Genome of Clavibacter michiganensis subsp. sepedonicusis Siphophage CN1A.</title>
        <authorList>
            <person name="Kongari R.R."/>
            <person name="Yao G.W."/>
            <person name="Chamakura K.R."/>
            <person name="Kuty Everett G.F."/>
        </authorList>
    </citation>
    <scope>NUCLEOTIDE SEQUENCE [LARGE SCALE GENOMIC DNA]</scope>
</reference>
<keyword evidence="1" id="KW-0472">Membrane</keyword>
<dbReference type="GeneID" id="18506526"/>
<evidence type="ECO:0000313" key="3">
    <source>
        <dbReference type="Proteomes" id="UP000017651"/>
    </source>
</evidence>
<accession>U5PT51</accession>
<dbReference type="KEGG" id="vg:18506526"/>
<evidence type="ECO:0000313" key="2">
    <source>
        <dbReference type="EMBL" id="AGY47115.1"/>
    </source>
</evidence>
<protein>
    <submittedName>
        <fullName evidence="2">Uncharacterized protein</fullName>
    </submittedName>
</protein>
<dbReference type="RefSeq" id="YP_009004218.1">
    <property type="nucleotide sequence ID" value="NC_023549.1"/>
</dbReference>
<gene>
    <name evidence="2" type="ORF">CN1A_6</name>
</gene>
<keyword evidence="1" id="KW-0812">Transmembrane</keyword>
<sequence length="48" mass="5573">MKRPELPRKWVTLNRDNLTIKDIIAINIYAGIFVAIEWITLTFLGGWA</sequence>
<feature type="transmembrane region" description="Helical" evidence="1">
    <location>
        <begin position="23"/>
        <end position="47"/>
    </location>
</feature>
<name>U5PT51_9CAUD</name>
<dbReference type="EMBL" id="KF669650">
    <property type="protein sequence ID" value="AGY47115.1"/>
    <property type="molecule type" value="Genomic_DNA"/>
</dbReference>
<proteinExistence type="predicted"/>
<evidence type="ECO:0000256" key="1">
    <source>
        <dbReference type="SAM" id="Phobius"/>
    </source>
</evidence>